<dbReference type="GO" id="GO:0031956">
    <property type="term" value="F:medium-chain fatty acid-CoA ligase activity"/>
    <property type="evidence" value="ECO:0007669"/>
    <property type="project" value="TreeGrafter"/>
</dbReference>
<dbReference type="Proteomes" id="UP000887581">
    <property type="component" value="Unplaced"/>
</dbReference>
<proteinExistence type="inferred from homology"/>
<evidence type="ECO:0000313" key="4">
    <source>
        <dbReference type="Proteomes" id="UP000887581"/>
    </source>
</evidence>
<dbReference type="InterPro" id="IPR000873">
    <property type="entry name" value="AMP-dep_synth/lig_dom"/>
</dbReference>
<dbReference type="Pfam" id="PF13193">
    <property type="entry name" value="AMP-binding_C"/>
    <property type="match status" value="1"/>
</dbReference>
<dbReference type="WBParaSite" id="sdigi.contig369.g7810.t1">
    <property type="protein sequence ID" value="sdigi.contig369.g7810.t1"/>
    <property type="gene ID" value="sdigi.contig369.g7810"/>
</dbReference>
<dbReference type="Gene3D" id="3.30.300.30">
    <property type="match status" value="1"/>
</dbReference>
<dbReference type="AlphaFoldDB" id="A0A915PYJ8"/>
<evidence type="ECO:0000313" key="5">
    <source>
        <dbReference type="WBParaSite" id="sdigi.contig369.g7810.t1"/>
    </source>
</evidence>
<protein>
    <submittedName>
        <fullName evidence="5">Malonyl-CoA synthase</fullName>
    </submittedName>
</protein>
<dbReference type="PANTHER" id="PTHR43201">
    <property type="entry name" value="ACYL-COA SYNTHETASE"/>
    <property type="match status" value="1"/>
</dbReference>
<reference evidence="5" key="1">
    <citation type="submission" date="2022-11" db="UniProtKB">
        <authorList>
            <consortium name="WormBaseParasite"/>
        </authorList>
    </citation>
    <scope>IDENTIFICATION</scope>
</reference>
<evidence type="ECO:0000259" key="3">
    <source>
        <dbReference type="Pfam" id="PF13193"/>
    </source>
</evidence>
<accession>A0A915PYJ8</accession>
<dbReference type="InterPro" id="IPR042099">
    <property type="entry name" value="ANL_N_sf"/>
</dbReference>
<dbReference type="GO" id="GO:0006631">
    <property type="term" value="P:fatty acid metabolic process"/>
    <property type="evidence" value="ECO:0007669"/>
    <property type="project" value="TreeGrafter"/>
</dbReference>
<dbReference type="InterPro" id="IPR045851">
    <property type="entry name" value="AMP-bd_C_sf"/>
</dbReference>
<dbReference type="PANTHER" id="PTHR43201:SF8">
    <property type="entry name" value="ACYL-COA SYNTHETASE FAMILY MEMBER 3"/>
    <property type="match status" value="1"/>
</dbReference>
<name>A0A915PYJ8_9BILA</name>
<dbReference type="NCBIfam" id="NF005702">
    <property type="entry name" value="PRK07514.1"/>
    <property type="match status" value="1"/>
</dbReference>
<organism evidence="4 5">
    <name type="scientific">Setaria digitata</name>
    <dbReference type="NCBI Taxonomy" id="48799"/>
    <lineage>
        <taxon>Eukaryota</taxon>
        <taxon>Metazoa</taxon>
        <taxon>Ecdysozoa</taxon>
        <taxon>Nematoda</taxon>
        <taxon>Chromadorea</taxon>
        <taxon>Rhabditida</taxon>
        <taxon>Spirurina</taxon>
        <taxon>Spiruromorpha</taxon>
        <taxon>Filarioidea</taxon>
        <taxon>Setariidae</taxon>
        <taxon>Setaria</taxon>
    </lineage>
</organism>
<keyword evidence="4" id="KW-1185">Reference proteome</keyword>
<evidence type="ECO:0000259" key="2">
    <source>
        <dbReference type="Pfam" id="PF00501"/>
    </source>
</evidence>
<dbReference type="SUPFAM" id="SSF56801">
    <property type="entry name" value="Acetyl-CoA synthetase-like"/>
    <property type="match status" value="1"/>
</dbReference>
<sequence>MLSTYHLRRITASYSGFLKRWISTAQNNITHLMGLDPSASHASQTAVILSDTNRLRYSDLSKRVGSMVALLHSTFGVSHGDRVLSRVEKSIDSLVLYLATLRLGAVYIPLSPGYTMVETIYFVKDSDPHLFVSCNIKEDEIFANRVEHVLDSTSLFEESYQMKPDYGVECVKSDDIACICYTSGTTDAPKGAMITHGGLIWNAETLVDMWQFSQKDVLLHMLPFDHIHGMFISLNCTLFTKSSVIFRPKFDVNDALNWLPQCTVMMGVPTYYSRLIQKPSFGKNLTKNVRLFICGSAPLSTALWEDFKHRTGHEILDRYGMTEAAVITSNPYNDRRKGSVGKILPGGDIRTTEEGLVQIRLPSLFSGYWKNEKKTRKVFTEDGFFNTGDIGKIDDDGFLWIQGRAKDLIISGGLNVYPKEVEDAIDSLPYILESAVIGIPHNDLGEAVLALCVPESGSHAFLHESEAIRILHTKLANYKVPKRFLCLDQLPRNAMGKVQKNILRERYNSLFCAQ</sequence>
<dbReference type="Pfam" id="PF00501">
    <property type="entry name" value="AMP-binding"/>
    <property type="match status" value="1"/>
</dbReference>
<feature type="domain" description="AMP-dependent synthetase/ligase" evidence="2">
    <location>
        <begin position="41"/>
        <end position="369"/>
    </location>
</feature>
<evidence type="ECO:0000256" key="1">
    <source>
        <dbReference type="ARBA" id="ARBA00006432"/>
    </source>
</evidence>
<dbReference type="InterPro" id="IPR025110">
    <property type="entry name" value="AMP-bd_C"/>
</dbReference>
<feature type="domain" description="AMP-binding enzyme C-terminal" evidence="3">
    <location>
        <begin position="420"/>
        <end position="497"/>
    </location>
</feature>
<dbReference type="Gene3D" id="3.40.50.12780">
    <property type="entry name" value="N-terminal domain of ligase-like"/>
    <property type="match status" value="1"/>
</dbReference>
<comment type="similarity">
    <text evidence="1">Belongs to the ATP-dependent AMP-binding enzyme family.</text>
</comment>